<evidence type="ECO:0000313" key="4">
    <source>
        <dbReference type="Proteomes" id="UP000006094"/>
    </source>
</evidence>
<dbReference type="InterPro" id="IPR027383">
    <property type="entry name" value="Znf_put"/>
</dbReference>
<dbReference type="AlphaFoldDB" id="K0AZ28"/>
<reference evidence="3 4" key="1">
    <citation type="journal article" date="2012" name="PLoS ONE">
        <title>The purine-utilizing bacterium Clostridium acidurici 9a: a genome-guided metabolic reconsideration.</title>
        <authorList>
            <person name="Hartwich K."/>
            <person name="Poehlein A."/>
            <person name="Daniel R."/>
        </authorList>
    </citation>
    <scope>NUCLEOTIDE SEQUENCE [LARGE SCALE GENOMIC DNA]</scope>
    <source>
        <strain evidence="4">ATCC 7906 / DSM 604 / BCRC 14475 / CIP 104303 / KCTC 5404 / NCIMB 10678 / 9a</strain>
    </source>
</reference>
<keyword evidence="1" id="KW-1133">Transmembrane helix</keyword>
<evidence type="ECO:0000256" key="1">
    <source>
        <dbReference type="SAM" id="Phobius"/>
    </source>
</evidence>
<dbReference type="EMBL" id="CP003326">
    <property type="protein sequence ID" value="AFS77940.1"/>
    <property type="molecule type" value="Genomic_DNA"/>
</dbReference>
<keyword evidence="1" id="KW-0812">Transmembrane</keyword>
<evidence type="ECO:0000259" key="2">
    <source>
        <dbReference type="Pfam" id="PF13490"/>
    </source>
</evidence>
<keyword evidence="4" id="KW-1185">Reference proteome</keyword>
<proteinExistence type="predicted"/>
<dbReference type="Pfam" id="PF13490">
    <property type="entry name" value="zf-HC2"/>
    <property type="match status" value="1"/>
</dbReference>
<feature type="domain" description="Putative zinc-finger" evidence="2">
    <location>
        <begin position="3"/>
        <end position="36"/>
    </location>
</feature>
<name>K0AZ28_GOTA9</name>
<dbReference type="KEGG" id="cad:Curi_c08700"/>
<dbReference type="RefSeq" id="WP_014967077.1">
    <property type="nucleotide sequence ID" value="NC_018664.1"/>
</dbReference>
<dbReference type="STRING" id="1128398.Curi_c08700"/>
<accession>K0AZ28</accession>
<sequence>MKCEEAMDKMDRYIEQSLTDIEAFNIKKHISNCVRCKKEYDDMEKMFFILSNHNTVITPIDFTSGVISKVKVYEGKKSIKETFIFKWVTSIIAAGAVAAVFNITQYKPVNLFSEIYKSSIGINKMILSPIDKISESMKEIAGIF</sequence>
<keyword evidence="1" id="KW-0472">Membrane</keyword>
<dbReference type="HOGENOM" id="CLU_1793065_0_0_9"/>
<protein>
    <recommendedName>
        <fullName evidence="2">Putative zinc-finger domain-containing protein</fullName>
    </recommendedName>
</protein>
<feature type="transmembrane region" description="Helical" evidence="1">
    <location>
        <begin position="83"/>
        <end position="103"/>
    </location>
</feature>
<evidence type="ECO:0000313" key="3">
    <source>
        <dbReference type="EMBL" id="AFS77940.1"/>
    </source>
</evidence>
<organism evidence="3 4">
    <name type="scientific">Gottschalkia acidurici (strain ATCC 7906 / DSM 604 / BCRC 14475 / CIP 104303 / KCTC 5404 / NCIMB 10678 / 9a)</name>
    <name type="common">Clostridium acidurici</name>
    <dbReference type="NCBI Taxonomy" id="1128398"/>
    <lineage>
        <taxon>Bacteria</taxon>
        <taxon>Bacillati</taxon>
        <taxon>Bacillota</taxon>
        <taxon>Tissierellia</taxon>
        <taxon>Tissierellales</taxon>
        <taxon>Gottschalkiaceae</taxon>
        <taxon>Gottschalkia</taxon>
    </lineage>
</organism>
<dbReference type="Proteomes" id="UP000006094">
    <property type="component" value="Chromosome"/>
</dbReference>
<dbReference type="eggNOG" id="ENOG5033AHX">
    <property type="taxonomic scope" value="Bacteria"/>
</dbReference>
<dbReference type="OrthoDB" id="2084847at2"/>
<gene>
    <name evidence="3" type="ordered locus">Curi_c08700</name>
</gene>